<dbReference type="PANTHER" id="PTHR28186">
    <property type="entry name" value="MEIOTICALLY UP-REGULATED GENE 9 PROTEIN"/>
    <property type="match status" value="1"/>
</dbReference>
<proteinExistence type="predicted"/>
<feature type="region of interest" description="Disordered" evidence="1">
    <location>
        <begin position="139"/>
        <end position="175"/>
    </location>
</feature>
<dbReference type="PANTHER" id="PTHR28186:SF1">
    <property type="entry name" value="MEIOTICALLY UP-REGULATED GENE 9 PROTEIN"/>
    <property type="match status" value="1"/>
</dbReference>
<accession>A0A0D2D166</accession>
<dbReference type="HOGENOM" id="CLU_1384179_0_0_1"/>
<dbReference type="VEuPathDB" id="FungiDB:PV06_10906"/>
<protein>
    <submittedName>
        <fullName evidence="2">Uncharacterized protein</fullName>
    </submittedName>
</protein>
<dbReference type="InterPro" id="IPR018809">
    <property type="entry name" value="DUF2406"/>
</dbReference>
<feature type="compositionally biased region" description="Basic and acidic residues" evidence="1">
    <location>
        <begin position="55"/>
        <end position="67"/>
    </location>
</feature>
<gene>
    <name evidence="2" type="ORF">PV06_10906</name>
</gene>
<sequence>MGRSKKSKQRLNPEAFNLAKKDHETGLVALPQEGSSIEAFRRKVHMDTSGNPITDPDRSNPSRPRCERPLETVRALQAAAEGSGNRRSAAETHASQLDWAGITVCRPRYQSGNPLRNVCPRPSPLQQPHPLRQTYWQTSFDGPSIRRPGDQASDSAPVYPTNQRGHIKPSSKSKNFEIENANGCLAERYEPVQAGMG</sequence>
<dbReference type="AlphaFoldDB" id="A0A0D2D166"/>
<dbReference type="EMBL" id="KN847347">
    <property type="protein sequence ID" value="KIW37008.1"/>
    <property type="molecule type" value="Genomic_DNA"/>
</dbReference>
<dbReference type="GeneID" id="27362980"/>
<dbReference type="Pfam" id="PF10295">
    <property type="entry name" value="DUF2406"/>
    <property type="match status" value="1"/>
</dbReference>
<evidence type="ECO:0000313" key="3">
    <source>
        <dbReference type="Proteomes" id="UP000053342"/>
    </source>
</evidence>
<feature type="region of interest" description="Disordered" evidence="1">
    <location>
        <begin position="44"/>
        <end position="67"/>
    </location>
</feature>
<evidence type="ECO:0000313" key="2">
    <source>
        <dbReference type="EMBL" id="KIW37008.1"/>
    </source>
</evidence>
<dbReference type="OrthoDB" id="5330253at2759"/>
<reference evidence="2 3" key="1">
    <citation type="submission" date="2015-01" db="EMBL/GenBank/DDBJ databases">
        <title>The Genome Sequence of Exophiala oligosperma CBS72588.</title>
        <authorList>
            <consortium name="The Broad Institute Genomics Platform"/>
            <person name="Cuomo C."/>
            <person name="de Hoog S."/>
            <person name="Gorbushina A."/>
            <person name="Stielow B."/>
            <person name="Teixiera M."/>
            <person name="Abouelleil A."/>
            <person name="Chapman S.B."/>
            <person name="Priest M."/>
            <person name="Young S.K."/>
            <person name="Wortman J."/>
            <person name="Nusbaum C."/>
            <person name="Birren B."/>
        </authorList>
    </citation>
    <scope>NUCLEOTIDE SEQUENCE [LARGE SCALE GENOMIC DNA]</scope>
    <source>
        <strain evidence="2 3">CBS 72588</strain>
    </source>
</reference>
<evidence type="ECO:0000256" key="1">
    <source>
        <dbReference type="SAM" id="MobiDB-lite"/>
    </source>
</evidence>
<dbReference type="RefSeq" id="XP_016257224.1">
    <property type="nucleotide sequence ID" value="XM_016412499.1"/>
</dbReference>
<organism evidence="2 3">
    <name type="scientific">Exophiala oligosperma</name>
    <dbReference type="NCBI Taxonomy" id="215243"/>
    <lineage>
        <taxon>Eukaryota</taxon>
        <taxon>Fungi</taxon>
        <taxon>Dikarya</taxon>
        <taxon>Ascomycota</taxon>
        <taxon>Pezizomycotina</taxon>
        <taxon>Eurotiomycetes</taxon>
        <taxon>Chaetothyriomycetidae</taxon>
        <taxon>Chaetothyriales</taxon>
        <taxon>Herpotrichiellaceae</taxon>
        <taxon>Exophiala</taxon>
    </lineage>
</organism>
<dbReference type="Proteomes" id="UP000053342">
    <property type="component" value="Unassembled WGS sequence"/>
</dbReference>
<name>A0A0D2D166_9EURO</name>
<keyword evidence="3" id="KW-1185">Reference proteome</keyword>